<protein>
    <submittedName>
        <fullName evidence="1">Uncharacterized protein</fullName>
    </submittedName>
</protein>
<name>A0A0F3GLQ3_9BACT</name>
<organism evidence="1 2">
    <name type="scientific">Candidatus Magnetobacterium bavaricum</name>
    <dbReference type="NCBI Taxonomy" id="29290"/>
    <lineage>
        <taxon>Bacteria</taxon>
        <taxon>Pseudomonadati</taxon>
        <taxon>Nitrospirota</taxon>
        <taxon>Thermodesulfovibrionia</taxon>
        <taxon>Thermodesulfovibrionales</taxon>
        <taxon>Candidatus Magnetobacteriaceae</taxon>
        <taxon>Candidatus Magnetobacterium</taxon>
    </lineage>
</organism>
<evidence type="ECO:0000313" key="2">
    <source>
        <dbReference type="Proteomes" id="UP000033423"/>
    </source>
</evidence>
<accession>A0A0F3GLQ3</accession>
<dbReference type="EMBL" id="LACI01002183">
    <property type="protein sequence ID" value="KJU82757.1"/>
    <property type="molecule type" value="Genomic_DNA"/>
</dbReference>
<comment type="caution">
    <text evidence="1">The sequence shown here is derived from an EMBL/GenBank/DDBJ whole genome shotgun (WGS) entry which is preliminary data.</text>
</comment>
<gene>
    <name evidence="1" type="ORF">MBAV_005049</name>
</gene>
<dbReference type="Proteomes" id="UP000033423">
    <property type="component" value="Unassembled WGS sequence"/>
</dbReference>
<keyword evidence="2" id="KW-1185">Reference proteome</keyword>
<sequence length="71" mass="8072">MRAIIFAIAEGQVKLSDLESIDRSEFIDEIRTLAEYLANPDQHFYPAPHPYTITPQPDDYIDMAADSLLFA</sequence>
<reference evidence="1 2" key="1">
    <citation type="submission" date="2015-02" db="EMBL/GenBank/DDBJ databases">
        <title>Single-cell genomics of uncultivated deep-branching MTB reveals a conserved set of magnetosome genes.</title>
        <authorList>
            <person name="Kolinko S."/>
            <person name="Richter M."/>
            <person name="Glockner F.O."/>
            <person name="Brachmann A."/>
            <person name="Schuler D."/>
        </authorList>
    </citation>
    <scope>NUCLEOTIDE SEQUENCE [LARGE SCALE GENOMIC DNA]</scope>
    <source>
        <strain evidence="1">TM-1</strain>
    </source>
</reference>
<evidence type="ECO:0000313" key="1">
    <source>
        <dbReference type="EMBL" id="KJU82757.1"/>
    </source>
</evidence>
<feature type="non-terminal residue" evidence="1">
    <location>
        <position position="71"/>
    </location>
</feature>
<dbReference type="AlphaFoldDB" id="A0A0F3GLQ3"/>
<proteinExistence type="predicted"/>